<protein>
    <submittedName>
        <fullName evidence="2">Uncharacterized protein</fullName>
    </submittedName>
</protein>
<organism evidence="2 3">
    <name type="scientific">Tritrichomonas foetus</name>
    <dbReference type="NCBI Taxonomy" id="1144522"/>
    <lineage>
        <taxon>Eukaryota</taxon>
        <taxon>Metamonada</taxon>
        <taxon>Parabasalia</taxon>
        <taxon>Tritrichomonadida</taxon>
        <taxon>Tritrichomonadidae</taxon>
        <taxon>Tritrichomonas</taxon>
    </lineage>
</organism>
<comment type="caution">
    <text evidence="2">The sequence shown here is derived from an EMBL/GenBank/DDBJ whole genome shotgun (WGS) entry which is preliminary data.</text>
</comment>
<evidence type="ECO:0000313" key="2">
    <source>
        <dbReference type="EMBL" id="OHT17020.1"/>
    </source>
</evidence>
<dbReference type="VEuPathDB" id="TrichDB:TRFO_12715"/>
<dbReference type="OrthoDB" id="10567843at2759"/>
<dbReference type="Proteomes" id="UP000179807">
    <property type="component" value="Unassembled WGS sequence"/>
</dbReference>
<sequence length="647" mass="72752">MLQTPDNIEASTMTYVFDMFGKSVTQMLQASINQQTAIDELRAQIRSCQAQITNICGTLEELEDRTFVKLQEMRPTIYTRDGLPLDDALEMLQNKVQATAEKSVSQDEAIARLDVEVKAKLDVDQFENTSKATTEMTDSFEDISMTIQSIQKELQKQRSESDSIFEKCTQLVQMQVQRLGTQMAMNDDFGEGESKFVTRKKFHEVISKLQKGGGMGLAHDESDLFDENDLEGTLDKIKKHSAALDDEYNRRKSKLDANLNKVLSLLGEGNEEEEEAEYEYFESEDFDIGSDFEVDVENDQEVELRDIGIEIGEDVDEKDEITIGETRTLIPKTNGKRRNVGLACDKDKSDENGDGEEEEGEGGKKRRRKKKTKKQLLIEEVKRQKEKVGGVGGGSAESAASKIDDSKLTQNITAKVMTKIEPLLVDLFANIGIGGVKLDKNDAKQLVSQLMVLSQLRDDMAKLKMLVSIKYDRVEAENELAIRITRDEFFNMLLNLFPSNTALQKAYTNYKKKLPPLKSTSHERESRSRSRNDDGEEKSSYTIHQRQIKTAVPGALVPARNSRLLALNQKFLKGADGKYYLRDIGSGESGVQTSSNMVGIQSKTSTVNPEQAFDYQPFLPSSAMKEPVERIQVPSQHRARTPPDPND</sequence>
<feature type="region of interest" description="Disordered" evidence="1">
    <location>
        <begin position="338"/>
        <end position="373"/>
    </location>
</feature>
<feature type="compositionally biased region" description="Basic and acidic residues" evidence="1">
    <location>
        <begin position="520"/>
        <end position="539"/>
    </location>
</feature>
<evidence type="ECO:0000256" key="1">
    <source>
        <dbReference type="SAM" id="MobiDB-lite"/>
    </source>
</evidence>
<dbReference type="EMBL" id="MLAK01000046">
    <property type="protein sequence ID" value="OHT17020.1"/>
    <property type="molecule type" value="Genomic_DNA"/>
</dbReference>
<gene>
    <name evidence="2" type="ORF">TRFO_12715</name>
</gene>
<feature type="region of interest" description="Disordered" evidence="1">
    <location>
        <begin position="513"/>
        <end position="545"/>
    </location>
</feature>
<reference evidence="2" key="1">
    <citation type="submission" date="2016-10" db="EMBL/GenBank/DDBJ databases">
        <authorList>
            <person name="Benchimol M."/>
            <person name="Almeida L.G."/>
            <person name="Vasconcelos A.T."/>
            <person name="Perreira-Neves A."/>
            <person name="Rosa I.A."/>
            <person name="Tasca T."/>
            <person name="Bogo M.R."/>
            <person name="de Souza W."/>
        </authorList>
    </citation>
    <scope>NUCLEOTIDE SEQUENCE [LARGE SCALE GENOMIC DNA]</scope>
    <source>
        <strain evidence="2">K</strain>
    </source>
</reference>
<keyword evidence="3" id="KW-1185">Reference proteome</keyword>
<dbReference type="GeneID" id="94831511"/>
<feature type="compositionally biased region" description="Basic residues" evidence="1">
    <location>
        <begin position="364"/>
        <end position="373"/>
    </location>
</feature>
<dbReference type="AlphaFoldDB" id="A0A1J4L4V8"/>
<name>A0A1J4L4V8_9EUKA</name>
<dbReference type="RefSeq" id="XP_068370156.1">
    <property type="nucleotide sequence ID" value="XM_068496807.1"/>
</dbReference>
<evidence type="ECO:0000313" key="3">
    <source>
        <dbReference type="Proteomes" id="UP000179807"/>
    </source>
</evidence>
<proteinExistence type="predicted"/>
<accession>A0A1J4L4V8</accession>
<feature type="region of interest" description="Disordered" evidence="1">
    <location>
        <begin position="620"/>
        <end position="647"/>
    </location>
</feature>